<comment type="caution">
    <text evidence="2">The sequence shown here is derived from an EMBL/GenBank/DDBJ whole genome shotgun (WGS) entry which is preliminary data.</text>
</comment>
<dbReference type="EMBL" id="LJIJ01007373">
    <property type="protein sequence ID" value="ODM86755.1"/>
    <property type="molecule type" value="Genomic_DNA"/>
</dbReference>
<sequence>MSGINILASIWVIITIAGCGQTTRHGQETMTYNLTESEYLSLEGGSLLPLPELTAKVSKDLEEIRSNFPVVRNITHNRKWIPGQVLSTKIRMEQIDQLNSSSYGPLTNVEKIDVKPFFFISVISFNKPYSPPVLCEKLESEFGFPCTPNIVYYEYEVDNISYRMSNSTYIFKKGTGMCKDNCEDRLLWEFLIDNNGTASLVKEWSIPQNGERVIIAKK</sequence>
<evidence type="ECO:0008006" key="4">
    <source>
        <dbReference type="Google" id="ProtNLM"/>
    </source>
</evidence>
<dbReference type="OrthoDB" id="10539546at2759"/>
<name>A0A1D2M1A8_ORCCI</name>
<keyword evidence="3" id="KW-1185">Reference proteome</keyword>
<accession>A0A1D2M1A8</accession>
<dbReference type="OMA" id="RNITHNR"/>
<evidence type="ECO:0000313" key="2">
    <source>
        <dbReference type="EMBL" id="ODM86755.1"/>
    </source>
</evidence>
<dbReference type="Proteomes" id="UP000094527">
    <property type="component" value="Unassembled WGS sequence"/>
</dbReference>
<keyword evidence="1" id="KW-0732">Signal</keyword>
<gene>
    <name evidence="2" type="ORF">Ocin01_19927</name>
</gene>
<dbReference type="AlphaFoldDB" id="A0A1D2M1A8"/>
<proteinExistence type="predicted"/>
<reference evidence="2 3" key="1">
    <citation type="journal article" date="2016" name="Genome Biol. Evol.">
        <title>Gene Family Evolution Reflects Adaptation to Soil Environmental Stressors in the Genome of the Collembolan Orchesella cincta.</title>
        <authorList>
            <person name="Faddeeva-Vakhrusheva A."/>
            <person name="Derks M.F."/>
            <person name="Anvar S.Y."/>
            <person name="Agamennone V."/>
            <person name="Suring W."/>
            <person name="Smit S."/>
            <person name="van Straalen N.M."/>
            <person name="Roelofs D."/>
        </authorList>
    </citation>
    <scope>NUCLEOTIDE SEQUENCE [LARGE SCALE GENOMIC DNA]</scope>
    <source>
        <tissue evidence="2">Mixed pool</tissue>
    </source>
</reference>
<feature type="signal peptide" evidence="1">
    <location>
        <begin position="1"/>
        <end position="22"/>
    </location>
</feature>
<organism evidence="2 3">
    <name type="scientific">Orchesella cincta</name>
    <name type="common">Springtail</name>
    <name type="synonym">Podura cincta</name>
    <dbReference type="NCBI Taxonomy" id="48709"/>
    <lineage>
        <taxon>Eukaryota</taxon>
        <taxon>Metazoa</taxon>
        <taxon>Ecdysozoa</taxon>
        <taxon>Arthropoda</taxon>
        <taxon>Hexapoda</taxon>
        <taxon>Collembola</taxon>
        <taxon>Entomobryomorpha</taxon>
        <taxon>Entomobryoidea</taxon>
        <taxon>Orchesellidae</taxon>
        <taxon>Orchesellinae</taxon>
        <taxon>Orchesella</taxon>
    </lineage>
</organism>
<protein>
    <recommendedName>
        <fullName evidence="4">Lipoprotein</fullName>
    </recommendedName>
</protein>
<evidence type="ECO:0000256" key="1">
    <source>
        <dbReference type="SAM" id="SignalP"/>
    </source>
</evidence>
<evidence type="ECO:0000313" key="3">
    <source>
        <dbReference type="Proteomes" id="UP000094527"/>
    </source>
</evidence>
<feature type="chain" id="PRO_5008903366" description="Lipoprotein" evidence="1">
    <location>
        <begin position="23"/>
        <end position="218"/>
    </location>
</feature>